<evidence type="ECO:0000313" key="3">
    <source>
        <dbReference type="EMBL" id="KAL3122809.1"/>
    </source>
</evidence>
<feature type="compositionally biased region" description="Polar residues" evidence="1">
    <location>
        <begin position="90"/>
        <end position="102"/>
    </location>
</feature>
<sequence length="102" mass="11476">MQFSAIIFAIFILLVCFDSTSGGNCIGCGNQPQDPSRSQSNPSGQNDRTNLGQSIFSTEQQRQGRQNDARRQAQRTSSQIHRQEDRVRNQGHTGFLQQPTRH</sequence>
<accession>A0ABD2M5Q8</accession>
<evidence type="ECO:0000256" key="1">
    <source>
        <dbReference type="SAM" id="MobiDB-lite"/>
    </source>
</evidence>
<evidence type="ECO:0000313" key="4">
    <source>
        <dbReference type="Proteomes" id="UP001620626"/>
    </source>
</evidence>
<organism evidence="3 4">
    <name type="scientific">Heterodera trifolii</name>
    <dbReference type="NCBI Taxonomy" id="157864"/>
    <lineage>
        <taxon>Eukaryota</taxon>
        <taxon>Metazoa</taxon>
        <taxon>Ecdysozoa</taxon>
        <taxon>Nematoda</taxon>
        <taxon>Chromadorea</taxon>
        <taxon>Rhabditida</taxon>
        <taxon>Tylenchina</taxon>
        <taxon>Tylenchomorpha</taxon>
        <taxon>Tylenchoidea</taxon>
        <taxon>Heteroderidae</taxon>
        <taxon>Heteroderinae</taxon>
        <taxon>Heterodera</taxon>
    </lineage>
</organism>
<comment type="caution">
    <text evidence="3">The sequence shown here is derived from an EMBL/GenBank/DDBJ whole genome shotgun (WGS) entry which is preliminary data.</text>
</comment>
<keyword evidence="2" id="KW-0732">Signal</keyword>
<protein>
    <recommendedName>
        <fullName evidence="5">Secreted protein</fullName>
    </recommendedName>
</protein>
<feature type="signal peptide" evidence="2">
    <location>
        <begin position="1"/>
        <end position="22"/>
    </location>
</feature>
<evidence type="ECO:0000256" key="2">
    <source>
        <dbReference type="SAM" id="SignalP"/>
    </source>
</evidence>
<evidence type="ECO:0008006" key="5">
    <source>
        <dbReference type="Google" id="ProtNLM"/>
    </source>
</evidence>
<reference evidence="3 4" key="1">
    <citation type="submission" date="2024-10" db="EMBL/GenBank/DDBJ databases">
        <authorList>
            <person name="Kim D."/>
        </authorList>
    </citation>
    <scope>NUCLEOTIDE SEQUENCE [LARGE SCALE GENOMIC DNA]</scope>
    <source>
        <strain evidence="3">BH-2024</strain>
    </source>
</reference>
<feature type="chain" id="PRO_5044744108" description="Secreted protein" evidence="2">
    <location>
        <begin position="23"/>
        <end position="102"/>
    </location>
</feature>
<gene>
    <name evidence="3" type="ORF">niasHT_009100</name>
</gene>
<proteinExistence type="predicted"/>
<keyword evidence="4" id="KW-1185">Reference proteome</keyword>
<feature type="region of interest" description="Disordered" evidence="1">
    <location>
        <begin position="27"/>
        <end position="102"/>
    </location>
</feature>
<feature type="compositionally biased region" description="Polar residues" evidence="1">
    <location>
        <begin position="30"/>
        <end position="64"/>
    </location>
</feature>
<name>A0ABD2M5Q8_9BILA</name>
<dbReference type="EMBL" id="JBICBT010000125">
    <property type="protein sequence ID" value="KAL3122809.1"/>
    <property type="molecule type" value="Genomic_DNA"/>
</dbReference>
<dbReference type="Proteomes" id="UP001620626">
    <property type="component" value="Unassembled WGS sequence"/>
</dbReference>
<dbReference type="AlphaFoldDB" id="A0ABD2M5Q8"/>